<dbReference type="Gene3D" id="3.30.565.10">
    <property type="entry name" value="Histidine kinase-like ATPase, C-terminal domain"/>
    <property type="match status" value="1"/>
</dbReference>
<dbReference type="PANTHER" id="PTHR43719:SF28">
    <property type="entry name" value="PEROXIDE STRESS-ACTIVATED HISTIDINE KINASE MAK1-RELATED"/>
    <property type="match status" value="1"/>
</dbReference>
<dbReference type="InterPro" id="IPR005467">
    <property type="entry name" value="His_kinase_dom"/>
</dbReference>
<dbReference type="InterPro" id="IPR001789">
    <property type="entry name" value="Sig_transdc_resp-reg_receiver"/>
</dbReference>
<protein>
    <recommendedName>
        <fullName evidence="8">Multi-sensor hybrid histidine kinase</fullName>
    </recommendedName>
</protein>
<evidence type="ECO:0000256" key="2">
    <source>
        <dbReference type="PROSITE-ProRule" id="PRU00169"/>
    </source>
</evidence>
<name>A0A8J8P0P6_HALGN</name>
<dbReference type="SUPFAM" id="SSF52172">
    <property type="entry name" value="CheY-like"/>
    <property type="match status" value="1"/>
</dbReference>
<sequence>MESYLTLQLREKDVQEKYFERRSLEVRKISIAVFIFILVLNGASFLSVIVSDFSAQLYAYSGRVVPLTIHLILIIGCYKFPRLIFNVQGPLIIITQLGLLMYPHQIEDHEFTDFGLQRISQGLISTLLLGNILNTKWIYTAISMTLLMSVVTWWNYLRLKQLDYVSMGLNFCTLIVVIIATHNSEKNYKEMMIHMHHVGKMNIDLKNLLMTLPEGIVIMNNTTNDVTFSNLEFTRLFGLPDMCSPDVITSKLDEKVLQMHNNGANYSEQNKGLVNLRESAMLSITEAISNEDGQMFGIQSTGLLIGRRRSESIKKVRAMQQKNLSPIKNPDPEQLQEIVAFDQQEILYQNTSHKLIIAKSLTHFVAYEQLKMQNHFLEMLTATVSHDMRTPLNAILGLGGEMKKYLIIDQQEGLTLHSIIMNSSKLLLLLVNDLLDLFRIKNGQFIKNEIRSEFRLQIGELIQIFKIQAMQKGIKLIFDCEPNMPSHLTFDVERVKQVLTNLIGNSLKFTYTGSIVVHANIKLTRDRNPSLQMTVCDTGIGIREQDRDKIFRMFGKLETTEHVNTTGVGLGVSICKNIIESLGGELTLTTGCQSKQCLSAHQNISEDGEQQGTTFMFSVKLKEEEFPCERLFDLIASNSNEDITIQNQNSKESDSFQQNLDSQIDIFNQSEHYASIYQLKYSNQGVNKTLRKIMAQYGKSEAPNFSPKQQDTDRILLENIPDVTGEQLLGPNDFERETCPCRQRKEILVVDDNVFNLMTVQWLLKQDELQQDSDQALNGSQAVDKVRLREYERTQKPCKCGKEAANYRLIFMDCNMPVMDGLKATEEIRRITQNTQIKIIALTAYTTEGFEQKCYAAGMDGFATKPISKDRLKEIVEQILY</sequence>
<gene>
    <name evidence="6" type="ORF">FGO68_gene6668</name>
</gene>
<dbReference type="PRINTS" id="PR00344">
    <property type="entry name" value="BCTRLSENSOR"/>
</dbReference>
<dbReference type="SUPFAM" id="SSF55874">
    <property type="entry name" value="ATPase domain of HSP90 chaperone/DNA topoisomerase II/histidine kinase"/>
    <property type="match status" value="1"/>
</dbReference>
<keyword evidence="3" id="KW-1133">Transmembrane helix</keyword>
<dbReference type="AlphaFoldDB" id="A0A8J8P0P6"/>
<dbReference type="GO" id="GO:0000155">
    <property type="term" value="F:phosphorelay sensor kinase activity"/>
    <property type="evidence" value="ECO:0007669"/>
    <property type="project" value="InterPro"/>
</dbReference>
<dbReference type="InterPro" id="IPR050956">
    <property type="entry name" value="2C_system_His_kinase"/>
</dbReference>
<evidence type="ECO:0000256" key="1">
    <source>
        <dbReference type="ARBA" id="ARBA00022553"/>
    </source>
</evidence>
<keyword evidence="7" id="KW-1185">Reference proteome</keyword>
<feature type="domain" description="Response regulatory" evidence="5">
    <location>
        <begin position="746"/>
        <end position="880"/>
    </location>
</feature>
<feature type="transmembrane region" description="Helical" evidence="3">
    <location>
        <begin position="137"/>
        <end position="157"/>
    </location>
</feature>
<dbReference type="Pfam" id="PF00072">
    <property type="entry name" value="Response_reg"/>
    <property type="match status" value="1"/>
</dbReference>
<dbReference type="PROSITE" id="PS50110">
    <property type="entry name" value="RESPONSE_REGULATORY"/>
    <property type="match status" value="1"/>
</dbReference>
<feature type="transmembrane region" description="Helical" evidence="3">
    <location>
        <begin position="29"/>
        <end position="51"/>
    </location>
</feature>
<dbReference type="InterPro" id="IPR003594">
    <property type="entry name" value="HATPase_dom"/>
</dbReference>
<keyword evidence="1 2" id="KW-0597">Phosphoprotein</keyword>
<comment type="caution">
    <text evidence="6">The sequence shown here is derived from an EMBL/GenBank/DDBJ whole genome shotgun (WGS) entry which is preliminary data.</text>
</comment>
<dbReference type="Gene3D" id="1.10.287.130">
    <property type="match status" value="1"/>
</dbReference>
<dbReference type="CDD" id="cd17546">
    <property type="entry name" value="REC_hyHK_CKI1_RcsC-like"/>
    <property type="match status" value="1"/>
</dbReference>
<evidence type="ECO:0000259" key="4">
    <source>
        <dbReference type="PROSITE" id="PS50109"/>
    </source>
</evidence>
<dbReference type="OrthoDB" id="10266508at2759"/>
<evidence type="ECO:0000259" key="5">
    <source>
        <dbReference type="PROSITE" id="PS50110"/>
    </source>
</evidence>
<dbReference type="PANTHER" id="PTHR43719">
    <property type="entry name" value="TWO-COMPONENT HISTIDINE KINASE"/>
    <property type="match status" value="1"/>
</dbReference>
<dbReference type="Pfam" id="PF02518">
    <property type="entry name" value="HATPase_c"/>
    <property type="match status" value="1"/>
</dbReference>
<accession>A0A8J8P0P6</accession>
<feature type="transmembrane region" description="Helical" evidence="3">
    <location>
        <begin position="57"/>
        <end position="76"/>
    </location>
</feature>
<dbReference type="CDD" id="cd00082">
    <property type="entry name" value="HisKA"/>
    <property type="match status" value="1"/>
</dbReference>
<dbReference type="EMBL" id="RRYP01003590">
    <property type="protein sequence ID" value="TNV83664.1"/>
    <property type="molecule type" value="Genomic_DNA"/>
</dbReference>
<dbReference type="SMART" id="SM00448">
    <property type="entry name" value="REC"/>
    <property type="match status" value="1"/>
</dbReference>
<reference evidence="6" key="1">
    <citation type="submission" date="2019-06" db="EMBL/GenBank/DDBJ databases">
        <authorList>
            <person name="Zheng W."/>
        </authorList>
    </citation>
    <scope>NUCLEOTIDE SEQUENCE</scope>
    <source>
        <strain evidence="6">QDHG01</strain>
    </source>
</reference>
<dbReference type="Gene3D" id="3.40.50.2300">
    <property type="match status" value="1"/>
</dbReference>
<dbReference type="SMART" id="SM00388">
    <property type="entry name" value="HisKA"/>
    <property type="match status" value="1"/>
</dbReference>
<proteinExistence type="predicted"/>
<evidence type="ECO:0008006" key="8">
    <source>
        <dbReference type="Google" id="ProtNLM"/>
    </source>
</evidence>
<dbReference type="PROSITE" id="PS50109">
    <property type="entry name" value="HIS_KIN"/>
    <property type="match status" value="1"/>
</dbReference>
<dbReference type="InterPro" id="IPR011006">
    <property type="entry name" value="CheY-like_superfamily"/>
</dbReference>
<keyword evidence="3" id="KW-0812">Transmembrane</keyword>
<dbReference type="SMART" id="SM00387">
    <property type="entry name" value="HATPase_c"/>
    <property type="match status" value="1"/>
</dbReference>
<feature type="transmembrane region" description="Helical" evidence="3">
    <location>
        <begin position="164"/>
        <end position="182"/>
    </location>
</feature>
<dbReference type="InterPro" id="IPR004358">
    <property type="entry name" value="Sig_transdc_His_kin-like_C"/>
</dbReference>
<dbReference type="InterPro" id="IPR003661">
    <property type="entry name" value="HisK_dim/P_dom"/>
</dbReference>
<evidence type="ECO:0000313" key="6">
    <source>
        <dbReference type="EMBL" id="TNV83664.1"/>
    </source>
</evidence>
<evidence type="ECO:0000313" key="7">
    <source>
        <dbReference type="Proteomes" id="UP000785679"/>
    </source>
</evidence>
<organism evidence="6 7">
    <name type="scientific">Halteria grandinella</name>
    <dbReference type="NCBI Taxonomy" id="5974"/>
    <lineage>
        <taxon>Eukaryota</taxon>
        <taxon>Sar</taxon>
        <taxon>Alveolata</taxon>
        <taxon>Ciliophora</taxon>
        <taxon>Intramacronucleata</taxon>
        <taxon>Spirotrichea</taxon>
        <taxon>Stichotrichia</taxon>
        <taxon>Sporadotrichida</taxon>
        <taxon>Halteriidae</taxon>
        <taxon>Halteria</taxon>
    </lineage>
</organism>
<evidence type="ECO:0000256" key="3">
    <source>
        <dbReference type="SAM" id="Phobius"/>
    </source>
</evidence>
<dbReference type="InterPro" id="IPR036097">
    <property type="entry name" value="HisK_dim/P_sf"/>
</dbReference>
<dbReference type="SUPFAM" id="SSF47384">
    <property type="entry name" value="Homodimeric domain of signal transducing histidine kinase"/>
    <property type="match status" value="1"/>
</dbReference>
<feature type="transmembrane region" description="Helical" evidence="3">
    <location>
        <begin position="83"/>
        <end position="102"/>
    </location>
</feature>
<dbReference type="Proteomes" id="UP000785679">
    <property type="component" value="Unassembled WGS sequence"/>
</dbReference>
<feature type="domain" description="Histidine kinase" evidence="4">
    <location>
        <begin position="383"/>
        <end position="623"/>
    </location>
</feature>
<dbReference type="InterPro" id="IPR036890">
    <property type="entry name" value="HATPase_C_sf"/>
</dbReference>
<dbReference type="Pfam" id="PF00512">
    <property type="entry name" value="HisKA"/>
    <property type="match status" value="1"/>
</dbReference>
<feature type="modified residue" description="4-aspartylphosphate" evidence="2">
    <location>
        <position position="813"/>
    </location>
</feature>
<keyword evidence="3" id="KW-0472">Membrane</keyword>